<dbReference type="EMBL" id="FNYR01000013">
    <property type="protein sequence ID" value="SEI94477.1"/>
    <property type="molecule type" value="Genomic_DNA"/>
</dbReference>
<gene>
    <name evidence="2" type="ORF">SAMN05444271_1131</name>
</gene>
<keyword evidence="1" id="KW-1133">Transmembrane helix</keyword>
<accession>A0A1H6UY05</accession>
<dbReference type="KEGG" id="hae:halTADL_1690"/>
<proteinExistence type="predicted"/>
<protein>
    <submittedName>
        <fullName evidence="2">Uncharacterized protein</fullName>
    </submittedName>
</protein>
<evidence type="ECO:0000313" key="3">
    <source>
        <dbReference type="Proteomes" id="UP000198888"/>
    </source>
</evidence>
<evidence type="ECO:0000256" key="1">
    <source>
        <dbReference type="SAM" id="Phobius"/>
    </source>
</evidence>
<dbReference type="RefSeq" id="WP_089672671.1">
    <property type="nucleotide sequence ID" value="NZ_CP024845.1"/>
</dbReference>
<reference evidence="2 3" key="1">
    <citation type="submission" date="2016-10" db="EMBL/GenBank/DDBJ databases">
        <authorList>
            <person name="de Groot N.N."/>
        </authorList>
    </citation>
    <scope>NUCLEOTIDE SEQUENCE [LARGE SCALE GENOMIC DNA]</scope>
    <source>
        <strain evidence="2 3">DSM 22187</strain>
    </source>
</reference>
<organism evidence="2 3">
    <name type="scientific">Halohasta litchfieldiae</name>
    <dbReference type="NCBI Taxonomy" id="1073996"/>
    <lineage>
        <taxon>Archaea</taxon>
        <taxon>Methanobacteriati</taxon>
        <taxon>Methanobacteriota</taxon>
        <taxon>Stenosarchaea group</taxon>
        <taxon>Halobacteria</taxon>
        <taxon>Halobacteriales</taxon>
        <taxon>Haloferacaceae</taxon>
        <taxon>Halohasta</taxon>
    </lineage>
</organism>
<accession>A0A2H4Q288</accession>
<dbReference type="AlphaFoldDB" id="A0A1H6UY05"/>
<name>A0A1H6UY05_9EURY</name>
<dbReference type="OrthoDB" id="341830at2157"/>
<feature type="transmembrane region" description="Helical" evidence="1">
    <location>
        <begin position="132"/>
        <end position="157"/>
    </location>
</feature>
<sequence>MKNGSATVPDDNVRADLQEITDKNEFIQNSAASTVYYRLTVAENGSTIRSESVSLDSVATTISEQSPHYENLSTGEQRTVDAVLDNSTGDASGYRPQVNDPFVNQFQTAIWKGDTLYSIYIDSYVDGFGPSFGGFLLGLGVAAIGVILILTGGRLYIVDPKRISWDPDSDE</sequence>
<keyword evidence="3" id="KW-1185">Reference proteome</keyword>
<dbReference type="GeneID" id="35002477"/>
<keyword evidence="1" id="KW-0812">Transmembrane</keyword>
<dbReference type="Proteomes" id="UP000198888">
    <property type="component" value="Unassembled WGS sequence"/>
</dbReference>
<keyword evidence="1" id="KW-0472">Membrane</keyword>
<evidence type="ECO:0000313" key="2">
    <source>
        <dbReference type="EMBL" id="SEI94477.1"/>
    </source>
</evidence>